<dbReference type="PANTHER" id="PTHR10775:SF182">
    <property type="entry name" value="TRANSPOSON, EN_SPM-LIKE, TRANSPOSASE-ASSOCIATED DOMAIN PROTEIN-RELATED"/>
    <property type="match status" value="1"/>
</dbReference>
<accession>A0ABD3AA21</accession>
<dbReference type="EMBL" id="JBJUIK010000005">
    <property type="protein sequence ID" value="KAL3527677.1"/>
    <property type="molecule type" value="Genomic_DNA"/>
</dbReference>
<evidence type="ECO:0000313" key="1">
    <source>
        <dbReference type="EMBL" id="KAL3527677.1"/>
    </source>
</evidence>
<evidence type="ECO:0000313" key="2">
    <source>
        <dbReference type="Proteomes" id="UP001630127"/>
    </source>
</evidence>
<evidence type="ECO:0008006" key="3">
    <source>
        <dbReference type="Google" id="ProtNLM"/>
    </source>
</evidence>
<reference evidence="1 2" key="1">
    <citation type="submission" date="2024-11" db="EMBL/GenBank/DDBJ databases">
        <title>A near-complete genome assembly of Cinchona calisaya.</title>
        <authorList>
            <person name="Lian D.C."/>
            <person name="Zhao X.W."/>
            <person name="Wei L."/>
        </authorList>
    </citation>
    <scope>NUCLEOTIDE SEQUENCE [LARGE SCALE GENOMIC DNA]</scope>
    <source>
        <tissue evidence="1">Nenye</tissue>
    </source>
</reference>
<proteinExistence type="predicted"/>
<keyword evidence="2" id="KW-1185">Reference proteome</keyword>
<dbReference type="PANTHER" id="PTHR10775">
    <property type="entry name" value="OS08G0208400 PROTEIN"/>
    <property type="match status" value="1"/>
</dbReference>
<dbReference type="Pfam" id="PF02992">
    <property type="entry name" value="Transposase_21"/>
    <property type="match status" value="1"/>
</dbReference>
<dbReference type="Proteomes" id="UP001630127">
    <property type="component" value="Unassembled WGS sequence"/>
</dbReference>
<protein>
    <recommendedName>
        <fullName evidence="3">Transposase</fullName>
    </recommendedName>
</protein>
<dbReference type="InterPro" id="IPR004242">
    <property type="entry name" value="Transposase_21"/>
</dbReference>
<dbReference type="AlphaFoldDB" id="A0ABD3AA21"/>
<gene>
    <name evidence="1" type="ORF">ACH5RR_012333</name>
</gene>
<comment type="caution">
    <text evidence="1">The sequence shown here is derived from an EMBL/GenBank/DDBJ whole genome shotgun (WGS) entry which is preliminary data.</text>
</comment>
<organism evidence="1 2">
    <name type="scientific">Cinchona calisaya</name>
    <dbReference type="NCBI Taxonomy" id="153742"/>
    <lineage>
        <taxon>Eukaryota</taxon>
        <taxon>Viridiplantae</taxon>
        <taxon>Streptophyta</taxon>
        <taxon>Embryophyta</taxon>
        <taxon>Tracheophyta</taxon>
        <taxon>Spermatophyta</taxon>
        <taxon>Magnoliopsida</taxon>
        <taxon>eudicotyledons</taxon>
        <taxon>Gunneridae</taxon>
        <taxon>Pentapetalae</taxon>
        <taxon>asterids</taxon>
        <taxon>lamiids</taxon>
        <taxon>Gentianales</taxon>
        <taxon>Rubiaceae</taxon>
        <taxon>Cinchonoideae</taxon>
        <taxon>Cinchoneae</taxon>
        <taxon>Cinchona</taxon>
    </lineage>
</organism>
<sequence length="251" mass="29059">MSFKTAAHMRWHLEGRTKDGCLRHPADSPTWKTFDYQHSEFSEDPRNVRLGLASNGFNPFKNISVSHSPWLVILVPYNLPPWMCMKQPYSMLSLLIPGPFAPGNDIDIYLQPLIKELKELWDVGVNTYDASSKQNFKLRAALLWTISDFPGYVILSGWSTKGKFACPMCHQHTHSKWLKHGRKYCYMGHRKFSELNHPFQKNNRSFDGTGELERPPRKLKGSTISTELEKFQIKFGKLIDDSPKLPFSWKK</sequence>
<name>A0ABD3AA21_9GENT</name>